<keyword evidence="3" id="KW-1185">Reference proteome</keyword>
<accession>A0A183FYR7</accession>
<gene>
    <name evidence="2" type="ORF">HPBE_LOCUS13816</name>
</gene>
<dbReference type="AlphaFoldDB" id="A0A183FYR7"/>
<protein>
    <submittedName>
        <fullName evidence="4">CCHC-type domain-containing protein</fullName>
    </submittedName>
</protein>
<evidence type="ECO:0000313" key="4">
    <source>
        <dbReference type="WBParaSite" id="HPBE_0001381501-mRNA-1"/>
    </source>
</evidence>
<evidence type="ECO:0000256" key="1">
    <source>
        <dbReference type="SAM" id="Coils"/>
    </source>
</evidence>
<feature type="coiled-coil region" evidence="1">
    <location>
        <begin position="113"/>
        <end position="140"/>
    </location>
</feature>
<evidence type="ECO:0000313" key="3">
    <source>
        <dbReference type="Proteomes" id="UP000050761"/>
    </source>
</evidence>
<keyword evidence="1" id="KW-0175">Coiled coil</keyword>
<dbReference type="Proteomes" id="UP000050761">
    <property type="component" value="Unassembled WGS sequence"/>
</dbReference>
<dbReference type="WBParaSite" id="HPBE_0001381501-mRNA-1">
    <property type="protein sequence ID" value="HPBE_0001381501-mRNA-1"/>
    <property type="gene ID" value="HPBE_0001381501"/>
</dbReference>
<evidence type="ECO:0000313" key="2">
    <source>
        <dbReference type="EMBL" id="VDO97529.1"/>
    </source>
</evidence>
<dbReference type="EMBL" id="UZAH01028084">
    <property type="protein sequence ID" value="VDO97529.1"/>
    <property type="molecule type" value="Genomic_DNA"/>
</dbReference>
<reference evidence="2 3" key="1">
    <citation type="submission" date="2018-11" db="EMBL/GenBank/DDBJ databases">
        <authorList>
            <consortium name="Pathogen Informatics"/>
        </authorList>
    </citation>
    <scope>NUCLEOTIDE SEQUENCE [LARGE SCALE GENOMIC DNA]</scope>
</reference>
<name>A0A183FYR7_HELPZ</name>
<accession>A0A3P8A303</accession>
<organism evidence="3 4">
    <name type="scientific">Heligmosomoides polygyrus</name>
    <name type="common">Parasitic roundworm</name>
    <dbReference type="NCBI Taxonomy" id="6339"/>
    <lineage>
        <taxon>Eukaryota</taxon>
        <taxon>Metazoa</taxon>
        <taxon>Ecdysozoa</taxon>
        <taxon>Nematoda</taxon>
        <taxon>Chromadorea</taxon>
        <taxon>Rhabditida</taxon>
        <taxon>Rhabditina</taxon>
        <taxon>Rhabditomorpha</taxon>
        <taxon>Strongyloidea</taxon>
        <taxon>Heligmosomidae</taxon>
        <taxon>Heligmosomoides</taxon>
    </lineage>
</organism>
<dbReference type="OrthoDB" id="5867791at2759"/>
<reference evidence="4" key="2">
    <citation type="submission" date="2019-09" db="UniProtKB">
        <authorList>
            <consortium name="WormBaseParasite"/>
        </authorList>
    </citation>
    <scope>IDENTIFICATION</scope>
</reference>
<sequence length="154" mass="18118">MEARIHVFEIRIHSLQKQQPCRPREYSVGLDRASEARMRCVFCGSRGKHYRDSCTRDRDSKRRKLLLKRDNRCNMCLQMDCPATEDCPKFWVFCFHCEQMGHHSAICSKPDISQRLQDDIDEALVELQQTRSQVDSIRRKLGMETLPFSPTSPR</sequence>
<proteinExistence type="predicted"/>